<name>A0A3M7P9K5_BRAPC</name>
<evidence type="ECO:0000313" key="1">
    <source>
        <dbReference type="EMBL" id="RMZ95669.1"/>
    </source>
</evidence>
<dbReference type="Proteomes" id="UP000276133">
    <property type="component" value="Unassembled WGS sequence"/>
</dbReference>
<protein>
    <submittedName>
        <fullName evidence="1">Uncharacterized protein</fullName>
    </submittedName>
</protein>
<comment type="caution">
    <text evidence="1">The sequence shown here is derived from an EMBL/GenBank/DDBJ whole genome shotgun (WGS) entry which is preliminary data.</text>
</comment>
<evidence type="ECO:0000313" key="2">
    <source>
        <dbReference type="Proteomes" id="UP000276133"/>
    </source>
</evidence>
<dbReference type="EMBL" id="REGN01012354">
    <property type="protein sequence ID" value="RMZ95669.1"/>
    <property type="molecule type" value="Genomic_DNA"/>
</dbReference>
<proteinExistence type="predicted"/>
<keyword evidence="2" id="KW-1185">Reference proteome</keyword>
<organism evidence="1 2">
    <name type="scientific">Brachionus plicatilis</name>
    <name type="common">Marine rotifer</name>
    <name type="synonym">Brachionus muelleri</name>
    <dbReference type="NCBI Taxonomy" id="10195"/>
    <lineage>
        <taxon>Eukaryota</taxon>
        <taxon>Metazoa</taxon>
        <taxon>Spiralia</taxon>
        <taxon>Gnathifera</taxon>
        <taxon>Rotifera</taxon>
        <taxon>Eurotatoria</taxon>
        <taxon>Monogononta</taxon>
        <taxon>Pseudotrocha</taxon>
        <taxon>Ploima</taxon>
        <taxon>Brachionidae</taxon>
        <taxon>Brachionus</taxon>
    </lineage>
</organism>
<accession>A0A3M7P9K5</accession>
<dbReference type="AlphaFoldDB" id="A0A3M7P9K5"/>
<gene>
    <name evidence="1" type="ORF">BpHYR1_006863</name>
</gene>
<sequence length="96" mass="11372">MYHPRSCRNNIHGGSKKPFSGFNFRWKKKISKKIKFLEQQAKEVTKRVEKTPPGDNHFKIETVLWPDLNPTEMVWNDLKHYVIPIVIAKDGEWSNH</sequence>
<reference evidence="1 2" key="1">
    <citation type="journal article" date="2018" name="Sci. Rep.">
        <title>Genomic signatures of local adaptation to the degree of environmental predictability in rotifers.</title>
        <authorList>
            <person name="Franch-Gras L."/>
            <person name="Hahn C."/>
            <person name="Garcia-Roger E.M."/>
            <person name="Carmona M.J."/>
            <person name="Serra M."/>
            <person name="Gomez A."/>
        </authorList>
    </citation>
    <scope>NUCLEOTIDE SEQUENCE [LARGE SCALE GENOMIC DNA]</scope>
    <source>
        <strain evidence="1">HYR1</strain>
    </source>
</reference>